<evidence type="ECO:0000313" key="1">
    <source>
        <dbReference type="EMBL" id="RAV23381.1"/>
    </source>
</evidence>
<sequence length="183" mass="22125">MFEIKYEIFEDDVDEFRLIDLKTFNKEYNQIYGCFTIIVYGIEYLPYPSSEMRLETKRVYSELILTHFNFLIDVYYQLQKNCYAALKYIENSWTWLEFIQEGNELVVSQLNLELKDGPIIRTDRELFINARREEIIYEKIFWGDFEKELITKSKELIKTMQELNENILSSNCFSKIIRFAVYG</sequence>
<comment type="caution">
    <text evidence="1">The sequence shown here is derived from an EMBL/GenBank/DDBJ whole genome shotgun (WGS) entry which is preliminary data.</text>
</comment>
<organism evidence="1 2">
    <name type="scientific">Paenibacillus contaminans</name>
    <dbReference type="NCBI Taxonomy" id="450362"/>
    <lineage>
        <taxon>Bacteria</taxon>
        <taxon>Bacillati</taxon>
        <taxon>Bacillota</taxon>
        <taxon>Bacilli</taxon>
        <taxon>Bacillales</taxon>
        <taxon>Paenibacillaceae</taxon>
        <taxon>Paenibacillus</taxon>
    </lineage>
</organism>
<dbReference type="Proteomes" id="UP000250369">
    <property type="component" value="Unassembled WGS sequence"/>
</dbReference>
<dbReference type="AlphaFoldDB" id="A0A329MTZ7"/>
<name>A0A329MTZ7_9BACL</name>
<accession>A0A329MTZ7</accession>
<dbReference type="OrthoDB" id="2627179at2"/>
<dbReference type="RefSeq" id="WP_113029491.1">
    <property type="nucleotide sequence ID" value="NZ_QMFB01000001.1"/>
</dbReference>
<dbReference type="EMBL" id="QMFB01000001">
    <property type="protein sequence ID" value="RAV23381.1"/>
    <property type="molecule type" value="Genomic_DNA"/>
</dbReference>
<reference evidence="1 2" key="1">
    <citation type="journal article" date="2009" name="Int. J. Syst. Evol. Microbiol.">
        <title>Paenibacillus contaminans sp. nov., isolated from a contaminated laboratory plate.</title>
        <authorList>
            <person name="Chou J.H."/>
            <person name="Lee J.H."/>
            <person name="Lin M.C."/>
            <person name="Chang P.S."/>
            <person name="Arun A.B."/>
            <person name="Young C.C."/>
            <person name="Chen W.M."/>
        </authorList>
    </citation>
    <scope>NUCLEOTIDE SEQUENCE [LARGE SCALE GENOMIC DNA]</scope>
    <source>
        <strain evidence="1 2">CKOBP-6</strain>
    </source>
</reference>
<keyword evidence="2" id="KW-1185">Reference proteome</keyword>
<protein>
    <submittedName>
        <fullName evidence="1">Uncharacterized protein</fullName>
    </submittedName>
</protein>
<evidence type="ECO:0000313" key="2">
    <source>
        <dbReference type="Proteomes" id="UP000250369"/>
    </source>
</evidence>
<proteinExistence type="predicted"/>
<gene>
    <name evidence="1" type="ORF">DQG23_04090</name>
</gene>